<dbReference type="InterPro" id="IPR051219">
    <property type="entry name" value="Heterochromatin_chromo-domain"/>
</dbReference>
<evidence type="ECO:0000259" key="4">
    <source>
        <dbReference type="PROSITE" id="PS50013"/>
    </source>
</evidence>
<evidence type="ECO:0000256" key="1">
    <source>
        <dbReference type="ARBA" id="ARBA00004123"/>
    </source>
</evidence>
<feature type="compositionally biased region" description="Polar residues" evidence="3">
    <location>
        <begin position="22"/>
        <end position="39"/>
    </location>
</feature>
<keyword evidence="6" id="KW-1185">Reference proteome</keyword>
<evidence type="ECO:0000313" key="6">
    <source>
        <dbReference type="Proteomes" id="UP000775547"/>
    </source>
</evidence>
<feature type="region of interest" description="Disordered" evidence="3">
    <location>
        <begin position="1"/>
        <end position="65"/>
    </location>
</feature>
<dbReference type="EMBL" id="JABCKV010000035">
    <property type="protein sequence ID" value="KAG5645615.1"/>
    <property type="molecule type" value="Genomic_DNA"/>
</dbReference>
<dbReference type="Pfam" id="PF18723">
    <property type="entry name" value="HMUDK_hel"/>
    <property type="match status" value="1"/>
</dbReference>
<evidence type="ECO:0000256" key="2">
    <source>
        <dbReference type="ARBA" id="ARBA00023242"/>
    </source>
</evidence>
<dbReference type="SMART" id="SM00298">
    <property type="entry name" value="CHROMO"/>
    <property type="match status" value="1"/>
</dbReference>
<keyword evidence="2" id="KW-0539">Nucleus</keyword>
<gene>
    <name evidence="5" type="ORF">DXG03_005606</name>
</gene>
<sequence length="487" mass="55150">MPAVRTARASTTRAPGLRRPSRQLNTQEGDFSDLTSSSDGFLADHSTRRLDATGTRTQSERGAGGSATRIYAANKCTAGPITVKGHVFHPTIVFDTFWKWATERKAIDDRRRLGIPQPWSDDPIFQNYAFCNTFRVLDKLSQYIIREVIEKGPQDPDEVLFRVVLFNIFTKIETWELLADKLGPLTWARYNRKDYERVLTKAKKKGTTLYTGAFQKPAPKLGFKEAHVNHLCLLEIFMENDLPGRFRSAKYLAEIYEFLLSFHSMGEFSTYQLILNLSYTNLFNFSEEDFVVPGPGASSGLGKMFGLSKVAAAKAQSPDIEEDIIRWMVDNQAAQFERLGLEFTGLGPDRLPMELVDVEHALCEVDKYSRKAHPGIRGKSTEIRNSFKPSAAIYPSTIVLPKAWQHPDRKVTRIWPGLRPTKEPRYVVSRIKADRIGSNGKEYLVSWFGYTDNDDTWEPEATLLQDARSAVEEYLASSGSEPRRPTT</sequence>
<reference evidence="5" key="2">
    <citation type="submission" date="2021-10" db="EMBL/GenBank/DDBJ databases">
        <title>Phylogenomics reveals ancestral predisposition of the termite-cultivated fungus Termitomyces towards a domesticated lifestyle.</title>
        <authorList>
            <person name="Auxier B."/>
            <person name="Grum-Grzhimaylo A."/>
            <person name="Cardenas M.E."/>
            <person name="Lodge J.D."/>
            <person name="Laessoe T."/>
            <person name="Pedersen O."/>
            <person name="Smith M.E."/>
            <person name="Kuyper T.W."/>
            <person name="Franco-Molano E.A."/>
            <person name="Baroni T.J."/>
            <person name="Aanen D.K."/>
        </authorList>
    </citation>
    <scope>NUCLEOTIDE SEQUENCE</scope>
    <source>
        <strain evidence="5">AP01</strain>
        <tissue evidence="5">Mycelium</tissue>
    </source>
</reference>
<dbReference type="CDD" id="cd00024">
    <property type="entry name" value="CD_CSD"/>
    <property type="match status" value="1"/>
</dbReference>
<dbReference type="InterPro" id="IPR023780">
    <property type="entry name" value="Chromo_domain"/>
</dbReference>
<dbReference type="Proteomes" id="UP000775547">
    <property type="component" value="Unassembled WGS sequence"/>
</dbReference>
<dbReference type="GO" id="GO:0006338">
    <property type="term" value="P:chromatin remodeling"/>
    <property type="evidence" value="ECO:0007669"/>
    <property type="project" value="UniProtKB-ARBA"/>
</dbReference>
<dbReference type="PANTHER" id="PTHR22812">
    <property type="entry name" value="CHROMOBOX PROTEIN"/>
    <property type="match status" value="1"/>
</dbReference>
<comment type="caution">
    <text evidence="5">The sequence shown here is derived from an EMBL/GenBank/DDBJ whole genome shotgun (WGS) entry which is preliminary data.</text>
</comment>
<dbReference type="SUPFAM" id="SSF54160">
    <property type="entry name" value="Chromo domain-like"/>
    <property type="match status" value="1"/>
</dbReference>
<protein>
    <recommendedName>
        <fullName evidence="4">Chromo domain-containing protein</fullName>
    </recommendedName>
</protein>
<dbReference type="InterPro" id="IPR016197">
    <property type="entry name" value="Chromo-like_dom_sf"/>
</dbReference>
<dbReference type="AlphaFoldDB" id="A0A9P7KE78"/>
<evidence type="ECO:0000313" key="5">
    <source>
        <dbReference type="EMBL" id="KAG5645615.1"/>
    </source>
</evidence>
<feature type="domain" description="Chromo" evidence="4">
    <location>
        <begin position="426"/>
        <end position="486"/>
    </location>
</feature>
<feature type="compositionally biased region" description="Low complexity" evidence="3">
    <location>
        <begin position="1"/>
        <end position="14"/>
    </location>
</feature>
<evidence type="ECO:0000256" key="3">
    <source>
        <dbReference type="SAM" id="MobiDB-lite"/>
    </source>
</evidence>
<dbReference type="OrthoDB" id="433924at2759"/>
<dbReference type="Pfam" id="PF00385">
    <property type="entry name" value="Chromo"/>
    <property type="match status" value="1"/>
</dbReference>
<reference evidence="5" key="1">
    <citation type="submission" date="2020-07" db="EMBL/GenBank/DDBJ databases">
        <authorList>
            <person name="Nieuwenhuis M."/>
            <person name="Van De Peppel L.J.J."/>
        </authorList>
    </citation>
    <scope>NUCLEOTIDE SEQUENCE</scope>
    <source>
        <strain evidence="5">AP01</strain>
        <tissue evidence="5">Mycelium</tissue>
    </source>
</reference>
<organism evidence="5 6">
    <name type="scientific">Asterophora parasitica</name>
    <dbReference type="NCBI Taxonomy" id="117018"/>
    <lineage>
        <taxon>Eukaryota</taxon>
        <taxon>Fungi</taxon>
        <taxon>Dikarya</taxon>
        <taxon>Basidiomycota</taxon>
        <taxon>Agaricomycotina</taxon>
        <taxon>Agaricomycetes</taxon>
        <taxon>Agaricomycetidae</taxon>
        <taxon>Agaricales</taxon>
        <taxon>Tricholomatineae</taxon>
        <taxon>Lyophyllaceae</taxon>
        <taxon>Asterophora</taxon>
    </lineage>
</organism>
<dbReference type="InterPro" id="IPR000953">
    <property type="entry name" value="Chromo/chromo_shadow_dom"/>
</dbReference>
<name>A0A9P7KE78_9AGAR</name>
<dbReference type="PROSITE" id="PS50013">
    <property type="entry name" value="CHROMO_2"/>
    <property type="match status" value="1"/>
</dbReference>
<dbReference type="InterPro" id="IPR040684">
    <property type="entry name" value="HMUDK_hel"/>
</dbReference>
<proteinExistence type="predicted"/>
<accession>A0A9P7KE78</accession>
<dbReference type="Gene3D" id="2.40.50.40">
    <property type="match status" value="1"/>
</dbReference>
<comment type="subcellular location">
    <subcellularLocation>
        <location evidence="1">Nucleus</location>
    </subcellularLocation>
</comment>
<dbReference type="GO" id="GO:0005634">
    <property type="term" value="C:nucleus"/>
    <property type="evidence" value="ECO:0007669"/>
    <property type="project" value="UniProtKB-SubCell"/>
</dbReference>